<dbReference type="FunFam" id="3.40.50.720:FF:000077">
    <property type="entry name" value="L-threonine 3-dehydrogenase, mitochondrial"/>
    <property type="match status" value="1"/>
</dbReference>
<dbReference type="RefSeq" id="XP_004365064.1">
    <property type="nucleotide sequence ID" value="XM_004365007.2"/>
</dbReference>
<dbReference type="PANTHER" id="PTHR42687">
    <property type="entry name" value="L-THREONINE 3-DEHYDROGENASE"/>
    <property type="match status" value="1"/>
</dbReference>
<keyword evidence="9" id="KW-1185">Reference proteome</keyword>
<dbReference type="GO" id="GO:0006567">
    <property type="term" value="P:L-threonine catabolic process"/>
    <property type="evidence" value="ECO:0007669"/>
    <property type="project" value="TreeGrafter"/>
</dbReference>
<dbReference type="Pfam" id="PF01370">
    <property type="entry name" value="Epimerase"/>
    <property type="match status" value="1"/>
</dbReference>
<dbReference type="STRING" id="595528.A0A0D2VFN6"/>
<dbReference type="PhylomeDB" id="A0A0D2VFN6"/>
<dbReference type="OrthoDB" id="331544at2759"/>
<comment type="catalytic activity">
    <reaction evidence="2">
        <text>L-threonine + NAD(+) = (2S)-2-amino-3-oxobutanoate + NADH + H(+)</text>
        <dbReference type="Rhea" id="RHEA:13161"/>
        <dbReference type="ChEBI" id="CHEBI:15378"/>
        <dbReference type="ChEBI" id="CHEBI:57540"/>
        <dbReference type="ChEBI" id="CHEBI:57926"/>
        <dbReference type="ChEBI" id="CHEBI:57945"/>
        <dbReference type="ChEBI" id="CHEBI:78948"/>
        <dbReference type="EC" id="1.1.1.103"/>
    </reaction>
</comment>
<accession>A0A0D2VFN6</accession>
<dbReference type="PANTHER" id="PTHR42687:SF1">
    <property type="entry name" value="L-THREONINE 3-DEHYDROGENASE, MITOCHONDRIAL"/>
    <property type="match status" value="1"/>
</dbReference>
<dbReference type="EMBL" id="KE346360">
    <property type="protein sequence ID" value="KJE88552.1"/>
    <property type="molecule type" value="Genomic_DNA"/>
</dbReference>
<dbReference type="Gene3D" id="3.40.50.720">
    <property type="entry name" value="NAD(P)-binding Rossmann-like Domain"/>
    <property type="match status" value="1"/>
</dbReference>
<comment type="function">
    <text evidence="3">Catalyzes the NAD(+)-dependent oxidation of L-threonine to 2-amino-3-ketobutyrate, mediating L-threonine catabolism.</text>
</comment>
<dbReference type="InterPro" id="IPR051225">
    <property type="entry name" value="NAD(P)_epim/dehydratase"/>
</dbReference>
<dbReference type="InterPro" id="IPR036291">
    <property type="entry name" value="NAD(P)-bd_dom_sf"/>
</dbReference>
<dbReference type="AlphaFoldDB" id="A0A0D2VFN6"/>
<evidence type="ECO:0000259" key="7">
    <source>
        <dbReference type="Pfam" id="PF01370"/>
    </source>
</evidence>
<sequence length="359" mass="40203">MLRSLASLARTASSATVPTCVRSLHSPAAVSLSSVVPTSTAPGKSPRILITGSLGQLGSELAKMLRAKYGKENVVTSDIRKPDVPEDGPFKYIDVLNYQQMEALIVDHRIDWVVHFSALLSAIGEQQPAKALQVNIQGFQNIVDLAKVHKLRVFCPSTIGAFGPTTPADNTPDLTIMRPTTIYGITKVHMELMGEYYHNRYGVDFRSLRYPGVISAESLPGGGTTDYAVDIFHHALKTGEYTCFLSEKTRLPMMYMHDCLKGTMMMLEAPNEQLKQRVYNLAAFSFTPEEIAEQIRKHVPLKVAYRPDFRQAIADSWPRSLDDTNARQDWQWSHDYDLKTMVGEMLTKLRRHYPAVGKQ</sequence>
<feature type="domain" description="NAD-dependent epimerase/dehydratase" evidence="7">
    <location>
        <begin position="48"/>
        <end position="282"/>
    </location>
</feature>
<evidence type="ECO:0000313" key="8">
    <source>
        <dbReference type="EMBL" id="KJE88552.1"/>
    </source>
</evidence>
<name>A0A0D2VFN6_CAPO3</name>
<gene>
    <name evidence="8" type="ORF">CAOG_000193</name>
</gene>
<evidence type="ECO:0000256" key="3">
    <source>
        <dbReference type="ARBA" id="ARBA00059023"/>
    </source>
</evidence>
<evidence type="ECO:0000256" key="4">
    <source>
        <dbReference type="ARBA" id="ARBA00060557"/>
    </source>
</evidence>
<protein>
    <recommendedName>
        <fullName evidence="6">L-threonine 3-dehydrogenase, mitochondrial</fullName>
        <ecNumber evidence="5">1.1.1.103</ecNumber>
    </recommendedName>
</protein>
<dbReference type="Proteomes" id="UP000008743">
    <property type="component" value="Unassembled WGS sequence"/>
</dbReference>
<reference evidence="9" key="1">
    <citation type="submission" date="2011-02" db="EMBL/GenBank/DDBJ databases">
        <title>The Genome Sequence of Capsaspora owczarzaki ATCC 30864.</title>
        <authorList>
            <person name="Russ C."/>
            <person name="Cuomo C."/>
            <person name="Burger G."/>
            <person name="Gray M.W."/>
            <person name="Holland P.W.H."/>
            <person name="King N."/>
            <person name="Lang F.B.F."/>
            <person name="Roger A.J."/>
            <person name="Ruiz-Trillo I."/>
            <person name="Young S.K."/>
            <person name="Zeng Q."/>
            <person name="Gargeya S."/>
            <person name="Alvarado L."/>
            <person name="Berlin A."/>
            <person name="Chapman S.B."/>
            <person name="Chen Z."/>
            <person name="Freedman E."/>
            <person name="Gellesch M."/>
            <person name="Goldberg J."/>
            <person name="Griggs A."/>
            <person name="Gujja S."/>
            <person name="Heilman E."/>
            <person name="Heiman D."/>
            <person name="Howarth C."/>
            <person name="Mehta T."/>
            <person name="Neiman D."/>
            <person name="Pearson M."/>
            <person name="Roberts A."/>
            <person name="Saif S."/>
            <person name="Shea T."/>
            <person name="Shenoy N."/>
            <person name="Sisk P."/>
            <person name="Stolte C."/>
            <person name="Sykes S."/>
            <person name="White J."/>
            <person name="Yandava C."/>
            <person name="Haas B."/>
            <person name="Nusbaum C."/>
            <person name="Birren B."/>
        </authorList>
    </citation>
    <scope>NUCLEOTIDE SEQUENCE</scope>
    <source>
        <strain evidence="9">ATCC 30864</strain>
    </source>
</reference>
<dbReference type="eggNOG" id="KOG2774">
    <property type="taxonomic scope" value="Eukaryota"/>
</dbReference>
<dbReference type="InParanoid" id="A0A0D2VFN6"/>
<organism evidence="8 9">
    <name type="scientific">Capsaspora owczarzaki (strain ATCC 30864)</name>
    <dbReference type="NCBI Taxonomy" id="595528"/>
    <lineage>
        <taxon>Eukaryota</taxon>
        <taxon>Filasterea</taxon>
        <taxon>Capsaspora</taxon>
    </lineage>
</organism>
<comment type="pathway">
    <text evidence="4">Amino-acid degradation; L-threonine degradation via oxydo-reductase pathway; glycine from L-threonine: step 1/2.</text>
</comment>
<dbReference type="GO" id="GO:0008743">
    <property type="term" value="F:L-threonine 3-dehydrogenase activity"/>
    <property type="evidence" value="ECO:0007669"/>
    <property type="project" value="UniProtKB-EC"/>
</dbReference>
<dbReference type="CDD" id="cd05272">
    <property type="entry name" value="TDH_SDR_e"/>
    <property type="match status" value="1"/>
</dbReference>
<dbReference type="EC" id="1.1.1.103" evidence="5"/>
<evidence type="ECO:0000256" key="6">
    <source>
        <dbReference type="ARBA" id="ARBA00069940"/>
    </source>
</evidence>
<proteinExistence type="inferred from homology"/>
<dbReference type="SUPFAM" id="SSF51735">
    <property type="entry name" value="NAD(P)-binding Rossmann-fold domains"/>
    <property type="match status" value="1"/>
</dbReference>
<evidence type="ECO:0000256" key="2">
    <source>
        <dbReference type="ARBA" id="ARBA00050613"/>
    </source>
</evidence>
<evidence type="ECO:0000256" key="1">
    <source>
        <dbReference type="ARBA" id="ARBA00007637"/>
    </source>
</evidence>
<evidence type="ECO:0000313" key="9">
    <source>
        <dbReference type="Proteomes" id="UP000008743"/>
    </source>
</evidence>
<evidence type="ECO:0000256" key="5">
    <source>
        <dbReference type="ARBA" id="ARBA00066604"/>
    </source>
</evidence>
<dbReference type="OMA" id="HWHASPR"/>
<comment type="similarity">
    <text evidence="1">Belongs to the NAD(P)-dependent epimerase/dehydratase family.</text>
</comment>
<dbReference type="InterPro" id="IPR001509">
    <property type="entry name" value="Epimerase_deHydtase"/>
</dbReference>